<dbReference type="Pfam" id="PF08030">
    <property type="entry name" value="NAD_binding_6"/>
    <property type="match status" value="1"/>
</dbReference>
<feature type="transmembrane region" description="Helical" evidence="6">
    <location>
        <begin position="196"/>
        <end position="216"/>
    </location>
</feature>
<feature type="transmembrane region" description="Helical" evidence="6">
    <location>
        <begin position="98"/>
        <end position="127"/>
    </location>
</feature>
<feature type="transmembrane region" description="Helical" evidence="6">
    <location>
        <begin position="236"/>
        <end position="253"/>
    </location>
</feature>
<dbReference type="RefSeq" id="XP_010442495.1">
    <property type="nucleotide sequence ID" value="XM_010444193.2"/>
</dbReference>
<evidence type="ECO:0000259" key="7">
    <source>
        <dbReference type="PROSITE" id="PS51384"/>
    </source>
</evidence>
<evidence type="ECO:0000256" key="1">
    <source>
        <dbReference type="ARBA" id="ARBA00004141"/>
    </source>
</evidence>
<name>A0ABM0UKK0_CAMSA</name>
<evidence type="ECO:0000256" key="2">
    <source>
        <dbReference type="ARBA" id="ARBA00022692"/>
    </source>
</evidence>
<dbReference type="PROSITE" id="PS51384">
    <property type="entry name" value="FAD_FR"/>
    <property type="match status" value="1"/>
</dbReference>
<gene>
    <name evidence="9" type="primary">LOC104725524</name>
</gene>
<keyword evidence="3 6" id="KW-1133">Transmembrane helix</keyword>
<keyword evidence="4" id="KW-0560">Oxidoreductase</keyword>
<dbReference type="PANTHER" id="PTHR11972:SF155">
    <property type="entry name" value="FERRIC REDUCTION OXIDASE 8, MITOCHONDRIAL"/>
    <property type="match status" value="1"/>
</dbReference>
<feature type="transmembrane region" description="Helical" evidence="6">
    <location>
        <begin position="543"/>
        <end position="569"/>
    </location>
</feature>
<keyword evidence="8" id="KW-1185">Reference proteome</keyword>
<dbReference type="PANTHER" id="PTHR11972">
    <property type="entry name" value="NADPH OXIDASE"/>
    <property type="match status" value="1"/>
</dbReference>
<dbReference type="InterPro" id="IPR017938">
    <property type="entry name" value="Riboflavin_synthase-like_b-brl"/>
</dbReference>
<feature type="transmembrane region" description="Helical" evidence="6">
    <location>
        <begin position="602"/>
        <end position="622"/>
    </location>
</feature>
<evidence type="ECO:0000313" key="9">
    <source>
        <dbReference type="RefSeq" id="XP_010442495.1"/>
    </source>
</evidence>
<dbReference type="SUPFAM" id="SSF52343">
    <property type="entry name" value="Ferredoxin reductase-like, C-terminal NADP-linked domain"/>
    <property type="match status" value="1"/>
</dbReference>
<reference evidence="8" key="1">
    <citation type="journal article" date="2014" name="Nat. Commun.">
        <title>The emerging biofuel crop Camelina sativa retains a highly undifferentiated hexaploid genome structure.</title>
        <authorList>
            <person name="Kagale S."/>
            <person name="Koh C."/>
            <person name="Nixon J."/>
            <person name="Bollina V."/>
            <person name="Clarke W.E."/>
            <person name="Tuteja R."/>
            <person name="Spillane C."/>
            <person name="Robinson S.J."/>
            <person name="Links M.G."/>
            <person name="Clarke C."/>
            <person name="Higgins E.E."/>
            <person name="Huebert T."/>
            <person name="Sharpe A.G."/>
            <person name="Parkin I.A."/>
        </authorList>
    </citation>
    <scope>NUCLEOTIDE SEQUENCE [LARGE SCALE GENOMIC DNA]</scope>
    <source>
        <strain evidence="8">cv. DH55</strain>
    </source>
</reference>
<dbReference type="InterPro" id="IPR013121">
    <property type="entry name" value="Fe_red_NAD-bd_6"/>
</dbReference>
<keyword evidence="5 6" id="KW-0472">Membrane</keyword>
<dbReference type="SFLD" id="SFLDS00052">
    <property type="entry name" value="Ferric_Reductase_Domain"/>
    <property type="match status" value="1"/>
</dbReference>
<dbReference type="SUPFAM" id="SSF63380">
    <property type="entry name" value="Riboflavin synthase domain-like"/>
    <property type="match status" value="1"/>
</dbReference>
<dbReference type="Gene3D" id="3.40.50.80">
    <property type="entry name" value="Nucleotide-binding domain of ferredoxin-NADP reductase (FNR) module"/>
    <property type="match status" value="1"/>
</dbReference>
<feature type="transmembrane region" description="Helical" evidence="6">
    <location>
        <begin position="7"/>
        <end position="27"/>
    </location>
</feature>
<sequence>MAKVLTLLVLRILMNLLFIGWISLWIIKPTTLWIQSWHQAEDTIKHTFFGYYGLNFAVFSFPPIALSIIGLIYLSLLPQHHRPTRGGRSASITISRPAIINSFIGIMPCFEIIALFLFLLFLAWTFYVRVTSDFKKLTPVKTMNFNLWQLKYFRVATRFGLLAEACLSLLLFPVLRGLSMFRLLNIQFAASVKYHVWLGTGLIFFSLVHGGSTLFIWTITHHIEEEIWKWQRTGRVYVAGLISLVTGLLMGITSLPQIRRKKFEVFYYTHHLYIVFLVAFLFHAGDRHFYWVLPGIFLFGLDKILRIVQSRSESCILSARLFSCKAIELVLPKDPRLNYAPSSFIFVNIPVISQFQWHPFSITSSSSVDKHTLSVMIKCEGKWTNSVSNILEEAANSEKKISNIIVRVEGPYGPASVDFLSIDLFGRYDNLFLVTGGIGITPFLSILQELACKNRLKTPKRVQLVFAVRTVQELNMLLPVSSILFNPVNNLSLKLKVYITQERKHSNETRTLQEFLAQSQVQSIHLETDEDYSRFPIRGQESFILLATLVLITMLTFLGFLIGLTHFFIPSEHKNHSKSMKLATSGAMKTDKEKVPLWVPDLVIIVSYVIAITIGGLAATILQWRRQHREAPGLSKEEVKPEERNLTELILTAPIEDHEIHTGERPKLEEILLEFEMNLRGWSSVGVLVCGPEPMKEGVAPMCRQRRPQCCGVEDSGNKHMKMNLNFHSLNLVTCISAYLNIF</sequence>
<evidence type="ECO:0000256" key="5">
    <source>
        <dbReference type="ARBA" id="ARBA00023136"/>
    </source>
</evidence>
<dbReference type="Pfam" id="PF08022">
    <property type="entry name" value="FAD_binding_8"/>
    <property type="match status" value="1"/>
</dbReference>
<feature type="transmembrane region" description="Helical" evidence="6">
    <location>
        <begin position="155"/>
        <end position="175"/>
    </location>
</feature>
<proteinExistence type="predicted"/>
<evidence type="ECO:0000256" key="6">
    <source>
        <dbReference type="SAM" id="Phobius"/>
    </source>
</evidence>
<organism evidence="8 9">
    <name type="scientific">Camelina sativa</name>
    <name type="common">False flax</name>
    <name type="synonym">Myagrum sativum</name>
    <dbReference type="NCBI Taxonomy" id="90675"/>
    <lineage>
        <taxon>Eukaryota</taxon>
        <taxon>Viridiplantae</taxon>
        <taxon>Streptophyta</taxon>
        <taxon>Embryophyta</taxon>
        <taxon>Tracheophyta</taxon>
        <taxon>Spermatophyta</taxon>
        <taxon>Magnoliopsida</taxon>
        <taxon>eudicotyledons</taxon>
        <taxon>Gunneridae</taxon>
        <taxon>Pentapetalae</taxon>
        <taxon>rosids</taxon>
        <taxon>malvids</taxon>
        <taxon>Brassicales</taxon>
        <taxon>Brassicaceae</taxon>
        <taxon>Camelineae</taxon>
        <taxon>Camelina</taxon>
    </lineage>
</organism>
<reference evidence="9" key="2">
    <citation type="submission" date="2025-08" db="UniProtKB">
        <authorList>
            <consortium name="RefSeq"/>
        </authorList>
    </citation>
    <scope>IDENTIFICATION</scope>
    <source>
        <tissue evidence="9">Leaf</tissue>
    </source>
</reference>
<dbReference type="GeneID" id="104725524"/>
<dbReference type="SFLD" id="SFLDG01168">
    <property type="entry name" value="Ferric_reductase_subgroup_(FRE"/>
    <property type="match status" value="1"/>
</dbReference>
<dbReference type="Pfam" id="PF01794">
    <property type="entry name" value="Ferric_reduct"/>
    <property type="match status" value="1"/>
</dbReference>
<dbReference type="InterPro" id="IPR013112">
    <property type="entry name" value="FAD-bd_8"/>
</dbReference>
<evidence type="ECO:0000256" key="3">
    <source>
        <dbReference type="ARBA" id="ARBA00022989"/>
    </source>
</evidence>
<dbReference type="CDD" id="cd06186">
    <property type="entry name" value="NOX_Duox_like_FAD_NADP"/>
    <property type="match status" value="1"/>
</dbReference>
<dbReference type="InterPro" id="IPR039261">
    <property type="entry name" value="FNR_nucleotide-bd"/>
</dbReference>
<comment type="subcellular location">
    <subcellularLocation>
        <location evidence="1">Membrane</location>
        <topology evidence="1">Multi-pass membrane protein</topology>
    </subcellularLocation>
</comment>
<dbReference type="InterPro" id="IPR050369">
    <property type="entry name" value="RBOH/FRE"/>
</dbReference>
<evidence type="ECO:0000256" key="4">
    <source>
        <dbReference type="ARBA" id="ARBA00023002"/>
    </source>
</evidence>
<feature type="transmembrane region" description="Helical" evidence="6">
    <location>
        <begin position="265"/>
        <end position="282"/>
    </location>
</feature>
<dbReference type="Gene3D" id="2.40.30.10">
    <property type="entry name" value="Translation factors"/>
    <property type="match status" value="1"/>
</dbReference>
<feature type="domain" description="FAD-binding FR-type" evidence="7">
    <location>
        <begin position="300"/>
        <end position="418"/>
    </location>
</feature>
<evidence type="ECO:0000313" key="8">
    <source>
        <dbReference type="Proteomes" id="UP000694864"/>
    </source>
</evidence>
<feature type="transmembrane region" description="Helical" evidence="6">
    <location>
        <begin position="56"/>
        <end position="77"/>
    </location>
</feature>
<dbReference type="InterPro" id="IPR017927">
    <property type="entry name" value="FAD-bd_FR_type"/>
</dbReference>
<dbReference type="InterPro" id="IPR013130">
    <property type="entry name" value="Fe3_Rdtase_TM_dom"/>
</dbReference>
<accession>A0ABM0UKK0</accession>
<keyword evidence="2 6" id="KW-0812">Transmembrane</keyword>
<protein>
    <submittedName>
        <fullName evidence="9">Ferric reduction oxidase 8, mitochondrial-like isoform X1</fullName>
    </submittedName>
</protein>
<dbReference type="Proteomes" id="UP000694864">
    <property type="component" value="Chromosome 11"/>
</dbReference>